<keyword evidence="6" id="KW-1185">Reference proteome</keyword>
<feature type="compositionally biased region" description="Polar residues" evidence="2">
    <location>
        <begin position="219"/>
        <end position="229"/>
    </location>
</feature>
<dbReference type="PANTHER" id="PTHR40460">
    <property type="entry name" value="CHROMOSOME 1, WHOLE GENOME SHOTGUN SEQUENCE"/>
    <property type="match status" value="1"/>
</dbReference>
<evidence type="ECO:0000256" key="3">
    <source>
        <dbReference type="SAM" id="Phobius"/>
    </source>
</evidence>
<keyword evidence="3" id="KW-0812">Transmembrane</keyword>
<dbReference type="AlphaFoldDB" id="A0AAN8EFG4"/>
<dbReference type="Pfam" id="PF05532">
    <property type="entry name" value="CsbD"/>
    <property type="match status" value="1"/>
</dbReference>
<keyword evidence="3" id="KW-0472">Membrane</keyword>
<protein>
    <recommendedName>
        <fullName evidence="4">CsbD-like domain-containing protein</fullName>
    </recommendedName>
</protein>
<dbReference type="PANTHER" id="PTHR40460:SF1">
    <property type="entry name" value="CSBD-LIKE DOMAIN-CONTAINING PROTEIN"/>
    <property type="match status" value="1"/>
</dbReference>
<evidence type="ECO:0000256" key="2">
    <source>
        <dbReference type="SAM" id="MobiDB-lite"/>
    </source>
</evidence>
<dbReference type="InterPro" id="IPR008462">
    <property type="entry name" value="CsbD"/>
</dbReference>
<reference evidence="5 6" key="1">
    <citation type="submission" date="2022-12" db="EMBL/GenBank/DDBJ databases">
        <title>Genomic features and morphological characterization of a novel Knufia sp. strain isolated from spacecraft assembly facility.</title>
        <authorList>
            <person name="Teixeira M."/>
            <person name="Chander A.M."/>
            <person name="Stajich J.E."/>
            <person name="Venkateswaran K."/>
        </authorList>
    </citation>
    <scope>NUCLEOTIDE SEQUENCE [LARGE SCALE GENOMIC DNA]</scope>
    <source>
        <strain evidence="5 6">FJI-L2-BK-P2</strain>
    </source>
</reference>
<feature type="region of interest" description="Disordered" evidence="2">
    <location>
        <begin position="145"/>
        <end position="195"/>
    </location>
</feature>
<feature type="transmembrane region" description="Helical" evidence="3">
    <location>
        <begin position="35"/>
        <end position="60"/>
    </location>
</feature>
<feature type="compositionally biased region" description="Gly residues" evidence="2">
    <location>
        <begin position="242"/>
        <end position="252"/>
    </location>
</feature>
<name>A0AAN8EFG4_9EURO</name>
<gene>
    <name evidence="5" type="ORF">OHC33_004151</name>
</gene>
<dbReference type="InterPro" id="IPR036629">
    <property type="entry name" value="YjbJ_sf"/>
</dbReference>
<evidence type="ECO:0000313" key="5">
    <source>
        <dbReference type="EMBL" id="KAK5954429.1"/>
    </source>
</evidence>
<dbReference type="SUPFAM" id="SSF69047">
    <property type="entry name" value="Hypothetical protein YjbJ"/>
    <property type="match status" value="1"/>
</dbReference>
<feature type="compositionally biased region" description="Basic and acidic residues" evidence="2">
    <location>
        <begin position="159"/>
        <end position="168"/>
    </location>
</feature>
<accession>A0AAN8EFG4</accession>
<organism evidence="5 6">
    <name type="scientific">Knufia fluminis</name>
    <dbReference type="NCBI Taxonomy" id="191047"/>
    <lineage>
        <taxon>Eukaryota</taxon>
        <taxon>Fungi</taxon>
        <taxon>Dikarya</taxon>
        <taxon>Ascomycota</taxon>
        <taxon>Pezizomycotina</taxon>
        <taxon>Eurotiomycetes</taxon>
        <taxon>Chaetothyriomycetidae</taxon>
        <taxon>Chaetothyriales</taxon>
        <taxon>Trichomeriaceae</taxon>
        <taxon>Knufia</taxon>
    </lineage>
</organism>
<evidence type="ECO:0000259" key="4">
    <source>
        <dbReference type="Pfam" id="PF05532"/>
    </source>
</evidence>
<feature type="compositionally biased region" description="Polar residues" evidence="2">
    <location>
        <begin position="145"/>
        <end position="158"/>
    </location>
</feature>
<proteinExistence type="inferred from homology"/>
<feature type="region of interest" description="Disordered" evidence="2">
    <location>
        <begin position="219"/>
        <end position="299"/>
    </location>
</feature>
<feature type="compositionally biased region" description="Basic and acidic residues" evidence="2">
    <location>
        <begin position="268"/>
        <end position="299"/>
    </location>
</feature>
<comment type="similarity">
    <text evidence="1">Belongs to the UPF0337 (CsbD) family.</text>
</comment>
<comment type="caution">
    <text evidence="5">The sequence shown here is derived from an EMBL/GenBank/DDBJ whole genome shotgun (WGS) entry which is preliminary data.</text>
</comment>
<dbReference type="Proteomes" id="UP001316803">
    <property type="component" value="Unassembled WGS sequence"/>
</dbReference>
<dbReference type="EMBL" id="JAKLMC020000008">
    <property type="protein sequence ID" value="KAK5954429.1"/>
    <property type="molecule type" value="Genomic_DNA"/>
</dbReference>
<keyword evidence="3" id="KW-1133">Transmembrane helix</keyword>
<evidence type="ECO:0000256" key="1">
    <source>
        <dbReference type="ARBA" id="ARBA00009129"/>
    </source>
</evidence>
<evidence type="ECO:0000313" key="6">
    <source>
        <dbReference type="Proteomes" id="UP001316803"/>
    </source>
</evidence>
<sequence>MATNIATPYVPTPSTITNTLASAMPSSSCIGTCNIYKWAVGIESCIIGVTIVICLIFFYVKSRRWKDKGAASRDVEVGDLKEKLEESRANEPDPTSIQLIKHHISQTLKFIPTTVKMSSNDNTSTLKSYVDSATGAVQSGIASITGSASDQANANQSKSKADAEKDLSHSAAKAGPFTVSSTGAPAQDNADRTQGQWDQTMGSLKETTGNLVGNESLKQQGRDQNLQGQGQEGKGQMSDLGHGVGDRVGGALGSAYANVTGNKTAEQAYKDQHDEGKTRQRGVELDLQKQAEAERAGKQ</sequence>
<feature type="domain" description="CsbD-like" evidence="4">
    <location>
        <begin position="191"/>
        <end position="239"/>
    </location>
</feature>